<evidence type="ECO:0000313" key="5">
    <source>
        <dbReference type="Proteomes" id="UP001165368"/>
    </source>
</evidence>
<dbReference type="Gene3D" id="2.30.110.10">
    <property type="entry name" value="Electron Transport, Fmn-binding Protein, Chain A"/>
    <property type="match status" value="1"/>
</dbReference>
<proteinExistence type="inferred from homology"/>
<organism evidence="4 5">
    <name type="scientific">Arthrobacter hankyongi</name>
    <dbReference type="NCBI Taxonomy" id="2904801"/>
    <lineage>
        <taxon>Bacteria</taxon>
        <taxon>Bacillati</taxon>
        <taxon>Actinomycetota</taxon>
        <taxon>Actinomycetes</taxon>
        <taxon>Micrococcales</taxon>
        <taxon>Micrococcaceae</taxon>
        <taxon>Arthrobacter</taxon>
    </lineage>
</organism>
<feature type="domain" description="Flavin reductase like" evidence="3">
    <location>
        <begin position="22"/>
        <end position="166"/>
    </location>
</feature>
<reference evidence="4" key="1">
    <citation type="submission" date="2022-01" db="EMBL/GenBank/DDBJ databases">
        <authorList>
            <person name="Jo J.-H."/>
            <person name="Im W.-T."/>
        </authorList>
    </citation>
    <scope>NUCLEOTIDE SEQUENCE</scope>
    <source>
        <strain evidence="4">I2-34</strain>
    </source>
</reference>
<name>A0ABS9L9P1_9MICC</name>
<dbReference type="Proteomes" id="UP001165368">
    <property type="component" value="Unassembled WGS sequence"/>
</dbReference>
<dbReference type="RefSeq" id="WP_237822660.1">
    <property type="nucleotide sequence ID" value="NZ_JAKLTQ010000013.1"/>
</dbReference>
<gene>
    <name evidence="4" type="ORF">LVY72_15970</name>
</gene>
<evidence type="ECO:0000259" key="3">
    <source>
        <dbReference type="SMART" id="SM00903"/>
    </source>
</evidence>
<dbReference type="SUPFAM" id="SSF50475">
    <property type="entry name" value="FMN-binding split barrel"/>
    <property type="match status" value="1"/>
</dbReference>
<dbReference type="InterPro" id="IPR012349">
    <property type="entry name" value="Split_barrel_FMN-bd"/>
</dbReference>
<dbReference type="PANTHER" id="PTHR30466">
    <property type="entry name" value="FLAVIN REDUCTASE"/>
    <property type="match status" value="1"/>
</dbReference>
<dbReference type="InterPro" id="IPR002563">
    <property type="entry name" value="Flavin_Rdtase-like_dom"/>
</dbReference>
<dbReference type="PANTHER" id="PTHR30466:SF11">
    <property type="entry name" value="FLAVIN-DEPENDENT MONOOXYGENASE, REDUCTASE SUBUNIT HSAB"/>
    <property type="match status" value="1"/>
</dbReference>
<dbReference type="EMBL" id="JAKLTQ010000013">
    <property type="protein sequence ID" value="MCG2623394.1"/>
    <property type="molecule type" value="Genomic_DNA"/>
</dbReference>
<evidence type="ECO:0000313" key="4">
    <source>
        <dbReference type="EMBL" id="MCG2623394.1"/>
    </source>
</evidence>
<keyword evidence="5" id="KW-1185">Reference proteome</keyword>
<sequence length="168" mass="17565">MTSESLVMEAGELTSEWFRTVMGTVPTSVAVVSGRGAGGTPVGLAIGTLTSVSLNPPLVAFCPGRDSNSWPKIRSSGRFCINVLAGDQQTVSGVFASKRGNKFDHVDWVPSEDGLPVIEGAVASIECVLQDEHDAGDHTIVVGRVVRMAARPAARPLVFLGGKYGQVA</sequence>
<accession>A0ABS9L9P1</accession>
<dbReference type="Pfam" id="PF01613">
    <property type="entry name" value="Flavin_Reduct"/>
    <property type="match status" value="1"/>
</dbReference>
<comment type="similarity">
    <text evidence="1">Belongs to the non-flavoprotein flavin reductase family.</text>
</comment>
<evidence type="ECO:0000256" key="1">
    <source>
        <dbReference type="ARBA" id="ARBA00008898"/>
    </source>
</evidence>
<keyword evidence="2" id="KW-0560">Oxidoreductase</keyword>
<dbReference type="InterPro" id="IPR050268">
    <property type="entry name" value="NADH-dep_flavin_reductase"/>
</dbReference>
<protein>
    <submittedName>
        <fullName evidence="4">Flavin reductase family protein</fullName>
    </submittedName>
</protein>
<comment type="caution">
    <text evidence="4">The sequence shown here is derived from an EMBL/GenBank/DDBJ whole genome shotgun (WGS) entry which is preliminary data.</text>
</comment>
<evidence type="ECO:0000256" key="2">
    <source>
        <dbReference type="ARBA" id="ARBA00023002"/>
    </source>
</evidence>
<dbReference type="SMART" id="SM00903">
    <property type="entry name" value="Flavin_Reduct"/>
    <property type="match status" value="1"/>
</dbReference>